<dbReference type="InterPro" id="IPR000189">
    <property type="entry name" value="Transglyc_AS"/>
</dbReference>
<evidence type="ECO:0000256" key="1">
    <source>
        <dbReference type="ARBA" id="ARBA00007734"/>
    </source>
</evidence>
<dbReference type="InterPro" id="IPR008258">
    <property type="entry name" value="Transglycosylase_SLT_dom_1"/>
</dbReference>
<dbReference type="PANTHER" id="PTHR37423:SF2">
    <property type="entry name" value="MEMBRANE-BOUND LYTIC MUREIN TRANSGLYCOSYLASE C"/>
    <property type="match status" value="1"/>
</dbReference>
<dbReference type="InterPro" id="IPR023346">
    <property type="entry name" value="Lysozyme-like_dom_sf"/>
</dbReference>
<dbReference type="Proteomes" id="UP000184016">
    <property type="component" value="Unassembled WGS sequence"/>
</dbReference>
<evidence type="ECO:0000313" key="5">
    <source>
        <dbReference type="Proteomes" id="UP000184016"/>
    </source>
</evidence>
<sequence>MSNISLPLSVDRPRPKINSSSFHTYPTNSDSAANAKNDFASLLLSELLSMEENGYSTDNLSSGLNTAALLLDASQPMNENGGGNSFTNLTDSIQAYLNALPGLLNAEDSLNAATEDSSLYGLDTSVMSTNLDPLSNSIDNLEMASNPLSEISNENLWADIEESLLANESTGHTASTAIPSNGAAISNLLNSSNPIPANDSLDSSVSVASIQKAIQAAADMYNVPANLIQAVIEQESGMNPTAVSSAGALGLMQLMPSTAAAMGVENPLNPQQNIFGGTKYLSQLLQQYHGNTALALAAYNAGPGAVDSYGGIPPFPETQNYVANILQKL</sequence>
<reference evidence="5" key="1">
    <citation type="submission" date="2016-11" db="EMBL/GenBank/DDBJ databases">
        <authorList>
            <person name="Varghese N."/>
            <person name="Submissions S."/>
        </authorList>
    </citation>
    <scope>NUCLEOTIDE SEQUENCE [LARGE SCALE GENOMIC DNA]</scope>
    <source>
        <strain evidence="5">USBA-503</strain>
    </source>
</reference>
<accession>A0A1M6JYP3</accession>
<evidence type="ECO:0000256" key="2">
    <source>
        <dbReference type="SAM" id="MobiDB-lite"/>
    </source>
</evidence>
<dbReference type="AlphaFoldDB" id="A0A1M6JYP3"/>
<dbReference type="Gene3D" id="1.10.530.10">
    <property type="match status" value="1"/>
</dbReference>
<feature type="region of interest" description="Disordered" evidence="2">
    <location>
        <begin position="1"/>
        <end position="29"/>
    </location>
</feature>
<dbReference type="GO" id="GO:0016020">
    <property type="term" value="C:membrane"/>
    <property type="evidence" value="ECO:0007669"/>
    <property type="project" value="InterPro"/>
</dbReference>
<dbReference type="RefSeq" id="WP_278247816.1">
    <property type="nucleotide sequence ID" value="NZ_FRAF01000001.1"/>
</dbReference>
<dbReference type="GO" id="GO:0000270">
    <property type="term" value="P:peptidoglycan metabolic process"/>
    <property type="evidence" value="ECO:0007669"/>
    <property type="project" value="InterPro"/>
</dbReference>
<feature type="domain" description="Transglycosylase SLT" evidence="3">
    <location>
        <begin position="213"/>
        <end position="318"/>
    </location>
</feature>
<dbReference type="GO" id="GO:0008933">
    <property type="term" value="F:peptidoglycan lytic transglycosylase activity"/>
    <property type="evidence" value="ECO:0007669"/>
    <property type="project" value="InterPro"/>
</dbReference>
<gene>
    <name evidence="4" type="ORF">SAMN05443507_10192</name>
</gene>
<proteinExistence type="inferred from homology"/>
<dbReference type="EMBL" id="FRAF01000001">
    <property type="protein sequence ID" value="SHJ51761.1"/>
    <property type="molecule type" value="Genomic_DNA"/>
</dbReference>
<dbReference type="PROSITE" id="PS00922">
    <property type="entry name" value="TRANSGLYCOSYLASE"/>
    <property type="match status" value="1"/>
</dbReference>
<organism evidence="4 5">
    <name type="scientific">Alicyclobacillus tolerans</name>
    <dbReference type="NCBI Taxonomy" id="90970"/>
    <lineage>
        <taxon>Bacteria</taxon>
        <taxon>Bacillati</taxon>
        <taxon>Bacillota</taxon>
        <taxon>Bacilli</taxon>
        <taxon>Bacillales</taxon>
        <taxon>Alicyclobacillaceae</taxon>
        <taxon>Alicyclobacillus</taxon>
    </lineage>
</organism>
<evidence type="ECO:0000259" key="3">
    <source>
        <dbReference type="Pfam" id="PF01464"/>
    </source>
</evidence>
<dbReference type="Pfam" id="PF01464">
    <property type="entry name" value="SLT"/>
    <property type="match status" value="1"/>
</dbReference>
<comment type="similarity">
    <text evidence="1">Belongs to the transglycosylase Slt family.</text>
</comment>
<protein>
    <submittedName>
        <fullName evidence="4">Soluble lytic murein transglycosylase</fullName>
    </submittedName>
</protein>
<dbReference type="STRING" id="1830138.SAMN05443507_10192"/>
<dbReference type="PANTHER" id="PTHR37423">
    <property type="entry name" value="SOLUBLE LYTIC MUREIN TRANSGLYCOSYLASE-RELATED"/>
    <property type="match status" value="1"/>
</dbReference>
<dbReference type="CDD" id="cd00254">
    <property type="entry name" value="LT-like"/>
    <property type="match status" value="1"/>
</dbReference>
<dbReference type="SUPFAM" id="SSF53955">
    <property type="entry name" value="Lysozyme-like"/>
    <property type="match status" value="1"/>
</dbReference>
<evidence type="ECO:0000313" key="4">
    <source>
        <dbReference type="EMBL" id="SHJ51761.1"/>
    </source>
</evidence>
<feature type="compositionally biased region" description="Polar residues" evidence="2">
    <location>
        <begin position="17"/>
        <end position="29"/>
    </location>
</feature>
<name>A0A1M6JYP3_9BACL</name>
<keyword evidence="5" id="KW-1185">Reference proteome</keyword>